<evidence type="ECO:0008006" key="4">
    <source>
        <dbReference type="Google" id="ProtNLM"/>
    </source>
</evidence>
<gene>
    <name evidence="2" type="ORF">RM863_14365</name>
</gene>
<comment type="caution">
    <text evidence="2">The sequence shown here is derived from an EMBL/GenBank/DDBJ whole genome shotgun (WGS) entry which is preliminary data.</text>
</comment>
<keyword evidence="3" id="KW-1185">Reference proteome</keyword>
<feature type="compositionally biased region" description="Basic and acidic residues" evidence="1">
    <location>
        <begin position="148"/>
        <end position="157"/>
    </location>
</feature>
<feature type="compositionally biased region" description="Basic and acidic residues" evidence="1">
    <location>
        <begin position="76"/>
        <end position="121"/>
    </location>
</feature>
<dbReference type="Proteomes" id="UP001180489">
    <property type="component" value="Unassembled WGS sequence"/>
</dbReference>
<organism evidence="2 3">
    <name type="scientific">Streptomyces hintoniae</name>
    <dbReference type="NCBI Taxonomy" id="3075521"/>
    <lineage>
        <taxon>Bacteria</taxon>
        <taxon>Bacillati</taxon>
        <taxon>Actinomycetota</taxon>
        <taxon>Actinomycetes</taxon>
        <taxon>Kitasatosporales</taxon>
        <taxon>Streptomycetaceae</taxon>
        <taxon>Streptomyces</taxon>
    </lineage>
</organism>
<protein>
    <recommendedName>
        <fullName evidence="4">TFIIS-type domain-containing protein</fullName>
    </recommendedName>
</protein>
<accession>A0ABU2UK06</accession>
<feature type="compositionally biased region" description="Basic residues" evidence="1">
    <location>
        <begin position="122"/>
        <end position="147"/>
    </location>
</feature>
<dbReference type="RefSeq" id="WP_311635278.1">
    <property type="nucleotide sequence ID" value="NZ_JAVRFF010000014.1"/>
</dbReference>
<evidence type="ECO:0000313" key="2">
    <source>
        <dbReference type="EMBL" id="MDT0473311.1"/>
    </source>
</evidence>
<proteinExistence type="predicted"/>
<name>A0ABU2UK06_9ACTN</name>
<evidence type="ECO:0000313" key="3">
    <source>
        <dbReference type="Proteomes" id="UP001180489"/>
    </source>
</evidence>
<evidence type="ECO:0000256" key="1">
    <source>
        <dbReference type="SAM" id="MobiDB-lite"/>
    </source>
</evidence>
<reference evidence="2" key="1">
    <citation type="submission" date="2024-05" db="EMBL/GenBank/DDBJ databases">
        <title>30 novel species of actinomycetes from the DSMZ collection.</title>
        <authorList>
            <person name="Nouioui I."/>
        </authorList>
    </citation>
    <scope>NUCLEOTIDE SEQUENCE</scope>
    <source>
        <strain evidence="2">DSM 41014</strain>
    </source>
</reference>
<dbReference type="EMBL" id="JAVRFF010000014">
    <property type="protein sequence ID" value="MDT0473311.1"/>
    <property type="molecule type" value="Genomic_DNA"/>
</dbReference>
<feature type="region of interest" description="Disordered" evidence="1">
    <location>
        <begin position="76"/>
        <end position="157"/>
    </location>
</feature>
<sequence>MTEQPHEVPETFTFVCGSCGHSWEATFRLLFFTDPLAPTGGATQEYVDEAGRSVRSPLTDAVCPRCGGRRVRVLETGRAEREARAEQAHQEDRAHREDRAHQEDRGHHEDRAHCEDPEHPPHRPHLPPHSHLPHHPQHPHHPHLPHRSRPDDGASPP</sequence>